<protein>
    <submittedName>
        <fullName evidence="13">TonB-dependent receptor</fullName>
    </submittedName>
</protein>
<feature type="domain" description="TonB-dependent receptor-like beta-barrel" evidence="11">
    <location>
        <begin position="349"/>
        <end position="733"/>
    </location>
</feature>
<reference evidence="14" key="2">
    <citation type="journal article" date="2020" name="Antonie Van Leeuwenhoek">
        <title>Labilibaculum antarcticum sp. nov., a novel facultative anaerobic, psychrotorelant bacterium isolated from marine sediment of Antarctica.</title>
        <authorList>
            <person name="Watanabe M."/>
            <person name="Kojima H."/>
            <person name="Fukui M."/>
        </authorList>
    </citation>
    <scope>NUCLEOTIDE SEQUENCE [LARGE SCALE GENOMIC DNA]</scope>
    <source>
        <strain evidence="14">SPP2</strain>
    </source>
</reference>
<evidence type="ECO:0000256" key="2">
    <source>
        <dbReference type="ARBA" id="ARBA00022448"/>
    </source>
</evidence>
<evidence type="ECO:0000256" key="1">
    <source>
        <dbReference type="ARBA" id="ARBA00004571"/>
    </source>
</evidence>
<evidence type="ECO:0000256" key="6">
    <source>
        <dbReference type="ARBA" id="ARBA00023136"/>
    </source>
</evidence>
<comment type="subcellular location">
    <subcellularLocation>
        <location evidence="1 8">Cell outer membrane</location>
        <topology evidence="1 8">Multi-pass membrane protein</topology>
    </subcellularLocation>
</comment>
<keyword evidence="10" id="KW-0732">Signal</keyword>
<reference evidence="13 14" key="1">
    <citation type="journal article" date="2018" name="Mar. Genomics">
        <title>Complete genome sequence of Marinifilaceae bacterium strain SPP2, isolated from the Antarctic marine sediment.</title>
        <authorList>
            <person name="Watanabe M."/>
            <person name="Kojima H."/>
            <person name="Fukui M."/>
        </authorList>
    </citation>
    <scope>NUCLEOTIDE SEQUENCE [LARGE SCALE GENOMIC DNA]</scope>
    <source>
        <strain evidence="13 14">SPP2</strain>
    </source>
</reference>
<dbReference type="PROSITE" id="PS52016">
    <property type="entry name" value="TONB_DEPENDENT_REC_3"/>
    <property type="match status" value="1"/>
</dbReference>
<dbReference type="KEGG" id="mbas:ALGA_4316"/>
<dbReference type="Pfam" id="PF00593">
    <property type="entry name" value="TonB_dep_Rec_b-barrel"/>
    <property type="match status" value="1"/>
</dbReference>
<keyword evidence="14" id="KW-1185">Reference proteome</keyword>
<dbReference type="GO" id="GO:0044718">
    <property type="term" value="P:siderophore transmembrane transport"/>
    <property type="evidence" value="ECO:0007669"/>
    <property type="project" value="TreeGrafter"/>
</dbReference>
<evidence type="ECO:0000313" key="13">
    <source>
        <dbReference type="EMBL" id="BAX82606.1"/>
    </source>
</evidence>
<keyword evidence="5 9" id="KW-0798">TonB box</keyword>
<dbReference type="InterPro" id="IPR037066">
    <property type="entry name" value="Plug_dom_sf"/>
</dbReference>
<dbReference type="Gene3D" id="2.40.170.20">
    <property type="entry name" value="TonB-dependent receptor, beta-barrel domain"/>
    <property type="match status" value="1"/>
</dbReference>
<feature type="chain" id="PRO_5012914548" evidence="10">
    <location>
        <begin position="19"/>
        <end position="781"/>
    </location>
</feature>
<dbReference type="InterPro" id="IPR039426">
    <property type="entry name" value="TonB-dep_rcpt-like"/>
</dbReference>
<gene>
    <name evidence="13" type="ORF">ALGA_4316</name>
</gene>
<dbReference type="Pfam" id="PF07715">
    <property type="entry name" value="Plug"/>
    <property type="match status" value="1"/>
</dbReference>
<dbReference type="Proteomes" id="UP000218267">
    <property type="component" value="Chromosome"/>
</dbReference>
<keyword evidence="7 8" id="KW-0998">Cell outer membrane</keyword>
<evidence type="ECO:0000256" key="3">
    <source>
        <dbReference type="ARBA" id="ARBA00022452"/>
    </source>
</evidence>
<dbReference type="PANTHER" id="PTHR30069:SF57">
    <property type="entry name" value="TONB-DEPENDENT RECEPTOR"/>
    <property type="match status" value="1"/>
</dbReference>
<keyword evidence="4 8" id="KW-0812">Transmembrane</keyword>
<dbReference type="GO" id="GO:0009279">
    <property type="term" value="C:cell outer membrane"/>
    <property type="evidence" value="ECO:0007669"/>
    <property type="project" value="UniProtKB-SubCell"/>
</dbReference>
<dbReference type="PANTHER" id="PTHR30069">
    <property type="entry name" value="TONB-DEPENDENT OUTER MEMBRANE RECEPTOR"/>
    <property type="match status" value="1"/>
</dbReference>
<keyword evidence="6 8" id="KW-0472">Membrane</keyword>
<sequence length="781" mass="88812">MKKLIIFYLVFLAITVPAQVTTELTGYVKDKTDLPLIGASVYLENTTKGATTNENGYYSIPNVKPDTYNLVVSYLGYDGQTRYNIEVKSVGNQLYNFTLLEQSQNLSEVIISIKNKVTRPRETPLSTQTLSAVEIATYPGGNNDVVRVAQSLPGISPSPGGFRNDLIIRGGAPNESVYYLDGVEIPNINHFSTQGSSGGPVGILNVSFIDNVTLATSAFGSQYDNPLSGVLQFDQRQGNQRKHNTNFRLSASEAALTQEGPLFKGDKKESKTSYIISARRSYLQFLFKMIGLPIRPDYWDYQYKITHRINKYNTLNLIGVGSIDDFAIEASETIDENEQSTLDQAPFIEQQTNTIGLSWKNRFKSGRGFMQTTISNNLLVNDFSRYGDNVNQADLYFKNDSREMETKLRYSLTYYAKDWRLSGGFNVQRSDYENKTIDTNEGFQYNTKIDFLKYGLFANATKSFFDQKLDFSFGFRSDGDSFTQGNDFLATLSPRLALSYEFADDWKINASVGRYYKLPPYTILGYKENDVFLNKDVDYTRSDHYVLGFERIIGPASNVSVEGFYKRYEDYPVSVQDQVSLANKGADFNVLGNEEVKSVGKGRSYGLEFLFQQKLSHRFYGIFSYTFFYSEFTGFDRSKYLPSVWDSRHLVSFTGGYKLNKNWEISARYRFAGETPFVPTNIEETTVRYPDIVLDYSRLGEQKLGVFSQLDVRIDKKWNFKKLSLDLFLEIQNMLMRESPQAPEYVLQRDDQGSIVTPRNLVQLAEEDGSMIPTIGIVLDF</sequence>
<dbReference type="Pfam" id="PF13715">
    <property type="entry name" value="CarbopepD_reg_2"/>
    <property type="match status" value="1"/>
</dbReference>
<comment type="similarity">
    <text evidence="8 9">Belongs to the TonB-dependent receptor family.</text>
</comment>
<dbReference type="InterPro" id="IPR008969">
    <property type="entry name" value="CarboxyPept-like_regulatory"/>
</dbReference>
<dbReference type="InterPro" id="IPR000531">
    <property type="entry name" value="Beta-barrel_TonB"/>
</dbReference>
<evidence type="ECO:0000259" key="11">
    <source>
        <dbReference type="Pfam" id="PF00593"/>
    </source>
</evidence>
<evidence type="ECO:0000313" key="14">
    <source>
        <dbReference type="Proteomes" id="UP000218267"/>
    </source>
</evidence>
<evidence type="ECO:0000259" key="12">
    <source>
        <dbReference type="Pfam" id="PF07715"/>
    </source>
</evidence>
<proteinExistence type="inferred from homology"/>
<dbReference type="Gene3D" id="2.60.40.1120">
    <property type="entry name" value="Carboxypeptidase-like, regulatory domain"/>
    <property type="match status" value="1"/>
</dbReference>
<dbReference type="EMBL" id="AP018042">
    <property type="protein sequence ID" value="BAX82606.1"/>
    <property type="molecule type" value="Genomic_DNA"/>
</dbReference>
<dbReference type="SUPFAM" id="SSF49464">
    <property type="entry name" value="Carboxypeptidase regulatory domain-like"/>
    <property type="match status" value="1"/>
</dbReference>
<keyword evidence="13" id="KW-0675">Receptor</keyword>
<evidence type="ECO:0000256" key="5">
    <source>
        <dbReference type="ARBA" id="ARBA00023077"/>
    </source>
</evidence>
<feature type="domain" description="TonB-dependent receptor plug" evidence="12">
    <location>
        <begin position="120"/>
        <end position="225"/>
    </location>
</feature>
<dbReference type="SUPFAM" id="SSF56935">
    <property type="entry name" value="Porins"/>
    <property type="match status" value="1"/>
</dbReference>
<dbReference type="RefSeq" id="WP_096433057.1">
    <property type="nucleotide sequence ID" value="NZ_AP018042.1"/>
</dbReference>
<evidence type="ECO:0000256" key="9">
    <source>
        <dbReference type="RuleBase" id="RU003357"/>
    </source>
</evidence>
<evidence type="ECO:0000256" key="8">
    <source>
        <dbReference type="PROSITE-ProRule" id="PRU01360"/>
    </source>
</evidence>
<dbReference type="InterPro" id="IPR036942">
    <property type="entry name" value="Beta-barrel_TonB_sf"/>
</dbReference>
<evidence type="ECO:0000256" key="7">
    <source>
        <dbReference type="ARBA" id="ARBA00023237"/>
    </source>
</evidence>
<dbReference type="AlphaFoldDB" id="A0A1Y1CQ87"/>
<dbReference type="OrthoDB" id="9804995at2"/>
<name>A0A1Y1CQ87_9BACT</name>
<organism evidence="13 14">
    <name type="scientific">Labilibaculum antarcticum</name>
    <dbReference type="NCBI Taxonomy" id="1717717"/>
    <lineage>
        <taxon>Bacteria</taxon>
        <taxon>Pseudomonadati</taxon>
        <taxon>Bacteroidota</taxon>
        <taxon>Bacteroidia</taxon>
        <taxon>Marinilabiliales</taxon>
        <taxon>Marinifilaceae</taxon>
        <taxon>Labilibaculum</taxon>
    </lineage>
</organism>
<keyword evidence="3 8" id="KW-1134">Transmembrane beta strand</keyword>
<dbReference type="InterPro" id="IPR012910">
    <property type="entry name" value="Plug_dom"/>
</dbReference>
<evidence type="ECO:0000256" key="10">
    <source>
        <dbReference type="SAM" id="SignalP"/>
    </source>
</evidence>
<feature type="signal peptide" evidence="10">
    <location>
        <begin position="1"/>
        <end position="18"/>
    </location>
</feature>
<dbReference type="Gene3D" id="2.170.130.10">
    <property type="entry name" value="TonB-dependent receptor, plug domain"/>
    <property type="match status" value="1"/>
</dbReference>
<dbReference type="GO" id="GO:0015344">
    <property type="term" value="F:siderophore uptake transmembrane transporter activity"/>
    <property type="evidence" value="ECO:0007669"/>
    <property type="project" value="TreeGrafter"/>
</dbReference>
<keyword evidence="2 8" id="KW-0813">Transport</keyword>
<evidence type="ECO:0000256" key="4">
    <source>
        <dbReference type="ARBA" id="ARBA00022692"/>
    </source>
</evidence>
<accession>A0A1Y1CQ87</accession>